<dbReference type="SMART" id="SM00382">
    <property type="entry name" value="AAA"/>
    <property type="match status" value="1"/>
</dbReference>
<sequence length="532" mass="57902">MRLFVQAGRNPRKEAGDDVWILLENTWNDYSYRTLYNLYRQTAEGFRQLGGIKILRMGQPEVETTMALGELAGGRLPDNCISRGNNLDLYVALTELGQATARAILSDLRDIAMEPWLADPFANEPGFAKSLLRDEAEPEEFYADARSVIEAGGPPPALNGFSFGFAPGPDANMIEFAFHPALKAPMKGEVAPARRVMVFVGANGVGKTQLLARLARVAYTPPSEREAVAADGHFRDAPAFPGIAVISYSAFDTFRPPELEGDSPELVAEQLARGTGRYAYCGTRDLAWTLQHQDQPPKLLSPQAQAELFKARIEQVREAGKFDLLARALLPVFAEDSFRRLISPPREGVLPTPSKRLENFLGADAAETFLGLSSGHMIVLHVITSLVATMRRRGLALIDEPETHLHPPLLAALMTGVRRVLDQLGGYAVIATHSPVVAQEVPASQVRVVEYGVAGPLVRPVGIQTFGENTGTLTREIFGLHTGATDYRHVLDRLAAVFDSVEAIEEALGERLSTQAIAHVTAALARRANARG</sequence>
<dbReference type="PANTHER" id="PTHR43581">
    <property type="entry name" value="ATP/GTP PHOSPHATASE"/>
    <property type="match status" value="1"/>
</dbReference>
<dbReference type="RefSeq" id="WP_128719838.1">
    <property type="nucleotide sequence ID" value="NZ_BJNC01000005.1"/>
</dbReference>
<dbReference type="Pfam" id="PF13304">
    <property type="entry name" value="AAA_21"/>
    <property type="match status" value="1"/>
</dbReference>
<dbReference type="GO" id="GO:0016887">
    <property type="term" value="F:ATP hydrolysis activity"/>
    <property type="evidence" value="ECO:0007669"/>
    <property type="project" value="InterPro"/>
</dbReference>
<dbReference type="InterPro" id="IPR003593">
    <property type="entry name" value="AAA+_ATPase"/>
</dbReference>
<dbReference type="InterPro" id="IPR051396">
    <property type="entry name" value="Bact_Antivir_Def_Nuclease"/>
</dbReference>
<evidence type="ECO:0000259" key="1">
    <source>
        <dbReference type="SMART" id="SM00382"/>
    </source>
</evidence>
<dbReference type="Gene3D" id="3.40.50.300">
    <property type="entry name" value="P-loop containing nucleotide triphosphate hydrolases"/>
    <property type="match status" value="1"/>
</dbReference>
<reference evidence="3 5" key="2">
    <citation type="submission" date="2020-12" db="EMBL/GenBank/DDBJ databases">
        <title>FDA dAtabase for Regulatory Grade micrObial Sequences (FDA-ARGOS): Supporting development and validation of Infectious Disease Dx tests.</title>
        <authorList>
            <person name="Kerrigan L."/>
            <person name="Long C."/>
            <person name="Tallon L."/>
            <person name="Sadzewicz L."/>
            <person name="Zhao X."/>
            <person name="Boylan J."/>
            <person name="Ott S."/>
            <person name="Bowen H."/>
            <person name="Vavikolanu K."/>
            <person name="Mehta A."/>
            <person name="Aluvathingal J."/>
            <person name="Nadendla S."/>
            <person name="Yan Y."/>
            <person name="Sichtig H."/>
        </authorList>
    </citation>
    <scope>NUCLEOTIDE SEQUENCE [LARGE SCALE GENOMIC DNA]</scope>
    <source>
        <strain evidence="3 5">FDAARGOS_1026</strain>
    </source>
</reference>
<protein>
    <submittedName>
        <fullName evidence="2">AAA family ATPase</fullName>
    </submittedName>
</protein>
<dbReference type="PANTHER" id="PTHR43581:SF2">
    <property type="entry name" value="EXCINUCLEASE ATPASE SUBUNIT"/>
    <property type="match status" value="1"/>
</dbReference>
<feature type="domain" description="AAA+ ATPase" evidence="1">
    <location>
        <begin position="193"/>
        <end position="453"/>
    </location>
</feature>
<dbReference type="GO" id="GO:0005524">
    <property type="term" value="F:ATP binding"/>
    <property type="evidence" value="ECO:0007669"/>
    <property type="project" value="InterPro"/>
</dbReference>
<keyword evidence="5" id="KW-1185">Reference proteome</keyword>
<dbReference type="EMBL" id="CP035093">
    <property type="protein sequence ID" value="QAT14611.1"/>
    <property type="molecule type" value="Genomic_DNA"/>
</dbReference>
<evidence type="ECO:0000313" key="4">
    <source>
        <dbReference type="Proteomes" id="UP000287388"/>
    </source>
</evidence>
<reference evidence="2 4" key="1">
    <citation type="submission" date="2019-01" db="EMBL/GenBank/DDBJ databases">
        <title>Brevundimonas diminuta Genome sequencing and assembly.</title>
        <authorList>
            <person name="Chen H."/>
        </authorList>
    </citation>
    <scope>NUCLEOTIDE SEQUENCE [LARGE SCALE GENOMIC DNA]</scope>
    <source>
        <strain evidence="2">ATCC</strain>
        <strain evidence="4">ATCC(B) 19146</strain>
    </source>
</reference>
<dbReference type="Proteomes" id="UP000287388">
    <property type="component" value="Chromosome"/>
</dbReference>
<dbReference type="InterPro" id="IPR027417">
    <property type="entry name" value="P-loop_NTPase"/>
</dbReference>
<dbReference type="EMBL" id="CP066026">
    <property type="protein sequence ID" value="QQB88008.1"/>
    <property type="molecule type" value="Genomic_DNA"/>
</dbReference>
<dbReference type="SUPFAM" id="SSF52540">
    <property type="entry name" value="P-loop containing nucleoside triphosphate hydrolases"/>
    <property type="match status" value="1"/>
</dbReference>
<dbReference type="Proteomes" id="UP000596117">
    <property type="component" value="Chromosome"/>
</dbReference>
<evidence type="ECO:0000313" key="5">
    <source>
        <dbReference type="Proteomes" id="UP000596117"/>
    </source>
</evidence>
<accession>A0A410NXM8</accession>
<evidence type="ECO:0000313" key="2">
    <source>
        <dbReference type="EMBL" id="QAT14611.1"/>
    </source>
</evidence>
<evidence type="ECO:0000313" key="3">
    <source>
        <dbReference type="EMBL" id="QQB88008.1"/>
    </source>
</evidence>
<gene>
    <name evidence="2" type="ORF">EQG53_09710</name>
    <name evidence="3" type="ORF">I6H83_12720</name>
</gene>
<organism evidence="2 4">
    <name type="scientific">Brevundimonas diminuta</name>
    <name type="common">Pseudomonas diminuta</name>
    <dbReference type="NCBI Taxonomy" id="293"/>
    <lineage>
        <taxon>Bacteria</taxon>
        <taxon>Pseudomonadati</taxon>
        <taxon>Pseudomonadota</taxon>
        <taxon>Alphaproteobacteria</taxon>
        <taxon>Caulobacterales</taxon>
        <taxon>Caulobacteraceae</taxon>
        <taxon>Brevundimonas</taxon>
    </lineage>
</organism>
<dbReference type="AlphaFoldDB" id="A0A410NXM8"/>
<dbReference type="InterPro" id="IPR003959">
    <property type="entry name" value="ATPase_AAA_core"/>
</dbReference>
<proteinExistence type="predicted"/>
<dbReference type="KEGG" id="bdm:EQG53_09710"/>
<name>A0A410NXM8_BREDI</name>